<accession>A0A124FKS7</accession>
<proteinExistence type="predicted"/>
<feature type="domain" description="Transcription regulator TrmB N-terminal" evidence="1">
    <location>
        <begin position="20"/>
        <end position="67"/>
    </location>
</feature>
<dbReference type="InterPro" id="IPR036388">
    <property type="entry name" value="WH-like_DNA-bd_sf"/>
</dbReference>
<dbReference type="Gene3D" id="1.10.10.10">
    <property type="entry name" value="Winged helix-like DNA-binding domain superfamily/Winged helix DNA-binding domain"/>
    <property type="match status" value="1"/>
</dbReference>
<dbReference type="SUPFAM" id="SSF46785">
    <property type="entry name" value="Winged helix' DNA-binding domain"/>
    <property type="match status" value="1"/>
</dbReference>
<name>A0A124FKS7_9BACT</name>
<gene>
    <name evidence="2" type="ORF">DCE01_06055</name>
</gene>
<dbReference type="InterPro" id="IPR036390">
    <property type="entry name" value="WH_DNA-bd_sf"/>
</dbReference>
<dbReference type="Proteomes" id="UP000257240">
    <property type="component" value="Unassembled WGS sequence"/>
</dbReference>
<dbReference type="Pfam" id="PF01978">
    <property type="entry name" value="TrmB"/>
    <property type="match status" value="1"/>
</dbReference>
<dbReference type="RefSeq" id="WP_038060161.1">
    <property type="nucleotide sequence ID" value="NZ_DAINLL010000011.1"/>
</dbReference>
<dbReference type="EMBL" id="DLVE01000076">
    <property type="protein sequence ID" value="HAA84326.1"/>
    <property type="molecule type" value="Genomic_DNA"/>
</dbReference>
<evidence type="ECO:0000259" key="1">
    <source>
        <dbReference type="Pfam" id="PF01978"/>
    </source>
</evidence>
<comment type="caution">
    <text evidence="2">The sequence shown here is derived from an EMBL/GenBank/DDBJ whole genome shotgun (WGS) entry which is preliminary data.</text>
</comment>
<evidence type="ECO:0000313" key="3">
    <source>
        <dbReference type="Proteomes" id="UP000257240"/>
    </source>
</evidence>
<protein>
    <recommendedName>
        <fullName evidence="1">Transcription regulator TrmB N-terminal domain-containing protein</fullName>
    </recommendedName>
</protein>
<dbReference type="AlphaFoldDB" id="A0A124FKS7"/>
<evidence type="ECO:0000313" key="2">
    <source>
        <dbReference type="EMBL" id="HAA84326.1"/>
    </source>
</evidence>
<organism evidence="2 3">
    <name type="scientific">Thermodesulfobacterium commune</name>
    <dbReference type="NCBI Taxonomy" id="1741"/>
    <lineage>
        <taxon>Bacteria</taxon>
        <taxon>Pseudomonadati</taxon>
        <taxon>Thermodesulfobacteriota</taxon>
        <taxon>Thermodesulfobacteria</taxon>
        <taxon>Thermodesulfobacteriales</taxon>
        <taxon>Thermodesulfobacteriaceae</taxon>
        <taxon>Thermodesulfobacterium</taxon>
    </lineage>
</organism>
<dbReference type="InterPro" id="IPR002831">
    <property type="entry name" value="Tscrpt_reg_TrmB_N"/>
</dbReference>
<reference evidence="2 3" key="1">
    <citation type="journal article" date="2018" name="Nat. Biotechnol.">
        <title>A standardized bacterial taxonomy based on genome phylogeny substantially revises the tree of life.</title>
        <authorList>
            <person name="Parks D.H."/>
            <person name="Chuvochina M."/>
            <person name="Waite D.W."/>
            <person name="Rinke C."/>
            <person name="Skarshewski A."/>
            <person name="Chaumeil P.A."/>
            <person name="Hugenholtz P."/>
        </authorList>
    </citation>
    <scope>NUCLEOTIDE SEQUENCE [LARGE SCALE GENOMIC DNA]</scope>
    <source>
        <strain evidence="2">UBA12529</strain>
    </source>
</reference>
<sequence length="77" mass="8366">MSTGCVSPDGRLSERALGLLKLLEEKGALTPAEIAEITKRPLFQVRSSLRELTEAGFITSSEGEKYRLTEKGRAALS</sequence>